<dbReference type="RefSeq" id="WP_186872544.1">
    <property type="nucleotide sequence ID" value="NZ_JACOOR010000008.1"/>
</dbReference>
<evidence type="ECO:0000256" key="1">
    <source>
        <dbReference type="ARBA" id="ARBA00004196"/>
    </source>
</evidence>
<evidence type="ECO:0000256" key="2">
    <source>
        <dbReference type="ARBA" id="ARBA00007639"/>
    </source>
</evidence>
<dbReference type="Gene3D" id="3.40.50.2300">
    <property type="match status" value="2"/>
</dbReference>
<keyword evidence="6" id="KW-1185">Reference proteome</keyword>
<name>A0A923LDT5_9FIRM</name>
<dbReference type="GO" id="GO:0030313">
    <property type="term" value="C:cell envelope"/>
    <property type="evidence" value="ECO:0007669"/>
    <property type="project" value="UniProtKB-SubCell"/>
</dbReference>
<dbReference type="EMBL" id="JACOOR010000008">
    <property type="protein sequence ID" value="MBC5660709.1"/>
    <property type="molecule type" value="Genomic_DNA"/>
</dbReference>
<organism evidence="5 6">
    <name type="scientific">Anaerosacchariphilus hominis</name>
    <dbReference type="NCBI Taxonomy" id="2763017"/>
    <lineage>
        <taxon>Bacteria</taxon>
        <taxon>Bacillati</taxon>
        <taxon>Bacillota</taxon>
        <taxon>Clostridia</taxon>
        <taxon>Lachnospirales</taxon>
        <taxon>Lachnospiraceae</taxon>
        <taxon>Anaerosacchariphilus</taxon>
    </lineage>
</organism>
<comment type="caution">
    <text evidence="5">The sequence shown here is derived from an EMBL/GenBank/DDBJ whole genome shotgun (WGS) entry which is preliminary data.</text>
</comment>
<dbReference type="InterPro" id="IPR028082">
    <property type="entry name" value="Peripla_BP_I"/>
</dbReference>
<dbReference type="Proteomes" id="UP000649345">
    <property type="component" value="Unassembled WGS sequence"/>
</dbReference>
<dbReference type="SUPFAM" id="SSF53822">
    <property type="entry name" value="Periplasmic binding protein-like I"/>
    <property type="match status" value="1"/>
</dbReference>
<evidence type="ECO:0000256" key="3">
    <source>
        <dbReference type="ARBA" id="ARBA00022729"/>
    </source>
</evidence>
<gene>
    <name evidence="5" type="ORF">H8S44_13160</name>
</gene>
<dbReference type="InterPro" id="IPR025997">
    <property type="entry name" value="SBP_2_dom"/>
</dbReference>
<protein>
    <submittedName>
        <fullName evidence="5">Substrate-binding domain-containing protein</fullName>
    </submittedName>
</protein>
<proteinExistence type="inferred from homology"/>
<sequence length="325" mass="35224">MSKKKTRFCLAAAAGLLLLGGGILYAKKESDAVRVQNIVLIQKALDDTDFWTSVYQGGRMAAVEYNANLTVKGPANERQVVEQNQMILEAIAAKPDAIVLCPCSSEETMPYAEAIEKAGIRLIIADSTMDEELGSAVVATDNYEAGYKLGSYMKQFVKEDTQIGIVGHVKGSSTATGREAGFRAGLEEKASQVAEIVFCNSDTDKAYAQTLDLLERYPGMDMIVGLNEYSAVGAARAVRKLGIEDVVCMGGIDSSTEQIQFLEAGVFEALVVQKPFNMGYLAVEAAVETVKGEHVEKNIDSGSELITRENMYTEENQKLLFPVTK</sequence>
<comment type="subcellular location">
    <subcellularLocation>
        <location evidence="1">Cell envelope</location>
    </subcellularLocation>
</comment>
<comment type="similarity">
    <text evidence="2">Belongs to the bacterial solute-binding protein 2 family.</text>
</comment>
<dbReference type="AlphaFoldDB" id="A0A923LDT5"/>
<reference evidence="5" key="1">
    <citation type="submission" date="2020-08" db="EMBL/GenBank/DDBJ databases">
        <title>Genome public.</title>
        <authorList>
            <person name="Liu C."/>
            <person name="Sun Q."/>
        </authorList>
    </citation>
    <scope>NUCLEOTIDE SEQUENCE</scope>
    <source>
        <strain evidence="5">NSJ-68</strain>
    </source>
</reference>
<dbReference type="Pfam" id="PF13407">
    <property type="entry name" value="Peripla_BP_4"/>
    <property type="match status" value="1"/>
</dbReference>
<accession>A0A923LDT5</accession>
<evidence type="ECO:0000313" key="6">
    <source>
        <dbReference type="Proteomes" id="UP000649345"/>
    </source>
</evidence>
<dbReference type="PANTHER" id="PTHR46847:SF1">
    <property type="entry name" value="D-ALLOSE-BINDING PERIPLASMIC PROTEIN-RELATED"/>
    <property type="match status" value="1"/>
</dbReference>
<evidence type="ECO:0000313" key="5">
    <source>
        <dbReference type="EMBL" id="MBC5660709.1"/>
    </source>
</evidence>
<dbReference type="PANTHER" id="PTHR46847">
    <property type="entry name" value="D-ALLOSE-BINDING PERIPLASMIC PROTEIN-RELATED"/>
    <property type="match status" value="1"/>
</dbReference>
<feature type="domain" description="Periplasmic binding protein" evidence="4">
    <location>
        <begin position="38"/>
        <end position="293"/>
    </location>
</feature>
<keyword evidence="3" id="KW-0732">Signal</keyword>
<evidence type="ECO:0000259" key="4">
    <source>
        <dbReference type="Pfam" id="PF13407"/>
    </source>
</evidence>
<dbReference type="GO" id="GO:0030246">
    <property type="term" value="F:carbohydrate binding"/>
    <property type="evidence" value="ECO:0007669"/>
    <property type="project" value="UniProtKB-ARBA"/>
</dbReference>